<dbReference type="InterPro" id="IPR050592">
    <property type="entry name" value="GDSL_lipolytic_enzyme"/>
</dbReference>
<dbReference type="GO" id="GO:0016788">
    <property type="term" value="F:hydrolase activity, acting on ester bonds"/>
    <property type="evidence" value="ECO:0007669"/>
    <property type="project" value="InterPro"/>
</dbReference>
<evidence type="ECO:0000256" key="1">
    <source>
        <dbReference type="ARBA" id="ARBA00008668"/>
    </source>
</evidence>
<sequence length="140" mass="15452">MFDSQKAKRISRRRRTNDILRNSLFLVVAGSDDLANIYFTIGIRRLHYDINAYTDLMVSQASNFVQELYKLGARKIGVFGVPPIGCLPAQRTLAGGFSRGCVVEYNQAAQLANTKLSAAIASLPKNLLQSVLVLISVDFD</sequence>
<evidence type="ECO:0000313" key="3">
    <source>
        <dbReference type="Proteomes" id="UP000824120"/>
    </source>
</evidence>
<comment type="caution">
    <text evidence="2">The sequence shown here is derived from an EMBL/GenBank/DDBJ whole genome shotgun (WGS) entry which is preliminary data.</text>
</comment>
<dbReference type="InterPro" id="IPR001087">
    <property type="entry name" value="GDSL"/>
</dbReference>
<reference evidence="2 3" key="1">
    <citation type="submission" date="2020-09" db="EMBL/GenBank/DDBJ databases">
        <title>De no assembly of potato wild relative species, Solanum commersonii.</title>
        <authorList>
            <person name="Cho K."/>
        </authorList>
    </citation>
    <scope>NUCLEOTIDE SEQUENCE [LARGE SCALE GENOMIC DNA]</scope>
    <source>
        <strain evidence="2">LZ3.2</strain>
        <tissue evidence="2">Leaf</tissue>
    </source>
</reference>
<evidence type="ECO:0008006" key="4">
    <source>
        <dbReference type="Google" id="ProtNLM"/>
    </source>
</evidence>
<dbReference type="GO" id="GO:0005576">
    <property type="term" value="C:extracellular region"/>
    <property type="evidence" value="ECO:0007669"/>
    <property type="project" value="TreeGrafter"/>
</dbReference>
<keyword evidence="3" id="KW-1185">Reference proteome</keyword>
<gene>
    <name evidence="2" type="ORF">H5410_040761</name>
</gene>
<name>A0A9J5XRT4_SOLCO</name>
<dbReference type="Pfam" id="PF00657">
    <property type="entry name" value="Lipase_GDSL"/>
    <property type="match status" value="1"/>
</dbReference>
<dbReference type="Gene3D" id="3.40.50.1110">
    <property type="entry name" value="SGNH hydrolase"/>
    <property type="match status" value="1"/>
</dbReference>
<comment type="similarity">
    <text evidence="1">Belongs to the 'GDSL' lipolytic enzyme family.</text>
</comment>
<dbReference type="AlphaFoldDB" id="A0A9J5XRT4"/>
<accession>A0A9J5XRT4</accession>
<proteinExistence type="inferred from homology"/>
<organism evidence="2 3">
    <name type="scientific">Solanum commersonii</name>
    <name type="common">Commerson's wild potato</name>
    <name type="synonym">Commerson's nightshade</name>
    <dbReference type="NCBI Taxonomy" id="4109"/>
    <lineage>
        <taxon>Eukaryota</taxon>
        <taxon>Viridiplantae</taxon>
        <taxon>Streptophyta</taxon>
        <taxon>Embryophyta</taxon>
        <taxon>Tracheophyta</taxon>
        <taxon>Spermatophyta</taxon>
        <taxon>Magnoliopsida</taxon>
        <taxon>eudicotyledons</taxon>
        <taxon>Gunneridae</taxon>
        <taxon>Pentapetalae</taxon>
        <taxon>asterids</taxon>
        <taxon>lamiids</taxon>
        <taxon>Solanales</taxon>
        <taxon>Solanaceae</taxon>
        <taxon>Solanoideae</taxon>
        <taxon>Solaneae</taxon>
        <taxon>Solanum</taxon>
    </lineage>
</organism>
<dbReference type="OrthoDB" id="1600564at2759"/>
<evidence type="ECO:0000313" key="2">
    <source>
        <dbReference type="EMBL" id="KAG5590247.1"/>
    </source>
</evidence>
<dbReference type="PANTHER" id="PTHR45642">
    <property type="entry name" value="GDSL ESTERASE/LIPASE EXL3"/>
    <property type="match status" value="1"/>
</dbReference>
<protein>
    <recommendedName>
        <fullName evidence="4">GDSL esterase/lipase</fullName>
    </recommendedName>
</protein>
<dbReference type="Proteomes" id="UP000824120">
    <property type="component" value="Chromosome 8"/>
</dbReference>
<dbReference type="EMBL" id="JACXVP010000008">
    <property type="protein sequence ID" value="KAG5590247.1"/>
    <property type="molecule type" value="Genomic_DNA"/>
</dbReference>
<dbReference type="InterPro" id="IPR036514">
    <property type="entry name" value="SGNH_hydro_sf"/>
</dbReference>
<dbReference type="PANTHER" id="PTHR45642:SF95">
    <property type="entry name" value="GDSL-LIKE LIPASE_ACYLHYDROLASE FAMILY PROTEIN, EXPRESSED"/>
    <property type="match status" value="1"/>
</dbReference>